<accession>A0A0K2GFV8</accession>
<reference evidence="1 2" key="1">
    <citation type="journal article" date="2015" name="Proc. Natl. Acad. Sci. U.S.A.">
        <title>Expanded metabolic versatility of ubiquitous nitrite-oxidizing bacteria from the genus Nitrospira.</title>
        <authorList>
            <person name="Koch H."/>
            <person name="Lucker S."/>
            <person name="Albertsen M."/>
            <person name="Kitzinger K."/>
            <person name="Herbold C."/>
            <person name="Spieck E."/>
            <person name="Nielsen P.H."/>
            <person name="Wagner M."/>
            <person name="Daims H."/>
        </authorList>
    </citation>
    <scope>NUCLEOTIDE SEQUENCE [LARGE SCALE GENOMIC DNA]</scope>
    <source>
        <strain evidence="1 2">NSP M-1</strain>
    </source>
</reference>
<organism evidence="1 2">
    <name type="scientific">Nitrospira moscoviensis</name>
    <dbReference type="NCBI Taxonomy" id="42253"/>
    <lineage>
        <taxon>Bacteria</taxon>
        <taxon>Pseudomonadati</taxon>
        <taxon>Nitrospirota</taxon>
        <taxon>Nitrospiria</taxon>
        <taxon>Nitrospirales</taxon>
        <taxon>Nitrospiraceae</taxon>
        <taxon>Nitrospira</taxon>
    </lineage>
</organism>
<evidence type="ECO:0000313" key="2">
    <source>
        <dbReference type="Proteomes" id="UP000069205"/>
    </source>
</evidence>
<evidence type="ECO:0000313" key="1">
    <source>
        <dbReference type="EMBL" id="ALA59843.1"/>
    </source>
</evidence>
<name>A0A0K2GFV8_NITMO</name>
<gene>
    <name evidence="1" type="ORF">NITMOv2_3451</name>
</gene>
<proteinExistence type="predicted"/>
<dbReference type="PATRIC" id="fig|42253.5.peg.3404"/>
<sequence>MRSVRKVQVAVDEIIDMVPVRNGVVTTVGPVTMGGVMAAAGVTRRAGCGIGRRNA</sequence>
<keyword evidence="2" id="KW-1185">Reference proteome</keyword>
<dbReference type="AlphaFoldDB" id="A0A0K2GFV8"/>
<dbReference type="KEGG" id="nmv:NITMOv2_3451"/>
<protein>
    <submittedName>
        <fullName evidence="1">Uncharacterized protein</fullName>
    </submittedName>
</protein>
<dbReference type="EMBL" id="CP011801">
    <property type="protein sequence ID" value="ALA59843.1"/>
    <property type="molecule type" value="Genomic_DNA"/>
</dbReference>
<dbReference type="Proteomes" id="UP000069205">
    <property type="component" value="Chromosome"/>
</dbReference>
<dbReference type="STRING" id="42253.NITMOv2_3451"/>